<evidence type="ECO:0000256" key="5">
    <source>
        <dbReference type="ARBA" id="ARBA00022448"/>
    </source>
</evidence>
<comment type="subunit">
    <text evidence="3">Homodimer.</text>
</comment>
<evidence type="ECO:0000256" key="3">
    <source>
        <dbReference type="ARBA" id="ARBA00011738"/>
    </source>
</evidence>
<dbReference type="GO" id="GO:0005550">
    <property type="term" value="F:pheromone binding"/>
    <property type="evidence" value="ECO:0007669"/>
    <property type="project" value="UniProtKB-KW"/>
</dbReference>
<keyword evidence="6" id="KW-0589">Pheromone response</keyword>
<dbReference type="InterPro" id="IPR036728">
    <property type="entry name" value="PBP_GOBP_sf"/>
</dbReference>
<protein>
    <recommendedName>
        <fullName evidence="4">Pheromone-binding protein Gp-9</fullName>
    </recommendedName>
    <alternativeName>
        <fullName evidence="13">Putative odorant-binding protein Gp-9</fullName>
    </alternativeName>
</protein>
<evidence type="ECO:0000256" key="9">
    <source>
        <dbReference type="ARBA" id="ARBA00022729"/>
    </source>
</evidence>
<dbReference type="Pfam" id="PF01395">
    <property type="entry name" value="PBP_GOBP"/>
    <property type="match status" value="1"/>
</dbReference>
<evidence type="ECO:0000256" key="13">
    <source>
        <dbReference type="ARBA" id="ARBA00032377"/>
    </source>
</evidence>
<dbReference type="OrthoDB" id="6595846at2759"/>
<dbReference type="SUPFAM" id="SSF47565">
    <property type="entry name" value="Insect pheromone/odorant-binding proteins"/>
    <property type="match status" value="1"/>
</dbReference>
<evidence type="ECO:0000256" key="7">
    <source>
        <dbReference type="ARBA" id="ARBA00022525"/>
    </source>
</evidence>
<accession>A0A026WGE6</accession>
<sequence>MKVLVLCVCVLALAVSNFYSAATRVQLKNAIRGRNSASICLEQNNMAPSEWYTARDIALNHHTEPENEERTRKNGCAVECIFKKMGMMEGRNFVDETVYTKIEREIENSAERPVVHRILNKCLTEARDITEECKKGLALYVCVMKSVHEIEEHEHHEHVPEEDV</sequence>
<evidence type="ECO:0000256" key="2">
    <source>
        <dbReference type="ARBA" id="ARBA00008098"/>
    </source>
</evidence>
<evidence type="ECO:0000256" key="4">
    <source>
        <dbReference type="ARBA" id="ARBA00018422"/>
    </source>
</evidence>
<dbReference type="AlphaFoldDB" id="A0A026WGE6"/>
<evidence type="ECO:0000256" key="6">
    <source>
        <dbReference type="ARBA" id="ARBA00022507"/>
    </source>
</evidence>
<evidence type="ECO:0000256" key="8">
    <source>
        <dbReference type="ARBA" id="ARBA00022610"/>
    </source>
</evidence>
<keyword evidence="10" id="KW-0590">Pheromone-binding</keyword>
<name>A0A026WGE6_OOCBI</name>
<keyword evidence="8" id="KW-0085">Behavior</keyword>
<dbReference type="SMART" id="SM00708">
    <property type="entry name" value="PhBP"/>
    <property type="match status" value="1"/>
</dbReference>
<evidence type="ECO:0000256" key="11">
    <source>
        <dbReference type="ARBA" id="ARBA00023157"/>
    </source>
</evidence>
<comment type="function">
    <text evidence="12">Colony queen number, a major feature of social organization, is associated with worker genotype for Gp-9. Colonies are headed by either a single reproductive queen (monogyne form) or multiple queens (polygyne form). Differences in worker Gp-9 genotypes between social forms may cause differences in workers' abilities to recognize queens and regulate their numbers.</text>
</comment>
<gene>
    <name evidence="15" type="ORF">X777_05288</name>
</gene>
<organism evidence="15 16">
    <name type="scientific">Ooceraea biroi</name>
    <name type="common">Clonal raider ant</name>
    <name type="synonym">Cerapachys biroi</name>
    <dbReference type="NCBI Taxonomy" id="2015173"/>
    <lineage>
        <taxon>Eukaryota</taxon>
        <taxon>Metazoa</taxon>
        <taxon>Ecdysozoa</taxon>
        <taxon>Arthropoda</taxon>
        <taxon>Hexapoda</taxon>
        <taxon>Insecta</taxon>
        <taxon>Pterygota</taxon>
        <taxon>Neoptera</taxon>
        <taxon>Endopterygota</taxon>
        <taxon>Hymenoptera</taxon>
        <taxon>Apocrita</taxon>
        <taxon>Aculeata</taxon>
        <taxon>Formicoidea</taxon>
        <taxon>Formicidae</taxon>
        <taxon>Dorylinae</taxon>
        <taxon>Ooceraea</taxon>
    </lineage>
</organism>
<dbReference type="EMBL" id="KK107226">
    <property type="protein sequence ID" value="EZA55112.1"/>
    <property type="molecule type" value="Genomic_DNA"/>
</dbReference>
<feature type="chain" id="PRO_5001541404" description="Pheromone-binding protein Gp-9" evidence="14">
    <location>
        <begin position="23"/>
        <end position="164"/>
    </location>
</feature>
<dbReference type="GO" id="GO:0005615">
    <property type="term" value="C:extracellular space"/>
    <property type="evidence" value="ECO:0007669"/>
    <property type="project" value="InterPro"/>
</dbReference>
<evidence type="ECO:0000256" key="12">
    <source>
        <dbReference type="ARBA" id="ARBA00024844"/>
    </source>
</evidence>
<evidence type="ECO:0000313" key="16">
    <source>
        <dbReference type="Proteomes" id="UP000053097"/>
    </source>
</evidence>
<dbReference type="Gene3D" id="1.10.238.20">
    <property type="entry name" value="Pheromone/general odorant binding protein domain"/>
    <property type="match status" value="1"/>
</dbReference>
<proteinExistence type="inferred from homology"/>
<dbReference type="PRINTS" id="PR02007">
    <property type="entry name" value="ODORANTBPGP9"/>
</dbReference>
<keyword evidence="11" id="KW-1015">Disulfide bond</keyword>
<comment type="similarity">
    <text evidence="2">Belongs to the PBP/GOBP family.</text>
</comment>
<dbReference type="InterPro" id="IPR022354">
    <property type="entry name" value="Pheromone-bd_protein_Gp-9"/>
</dbReference>
<evidence type="ECO:0000256" key="10">
    <source>
        <dbReference type="ARBA" id="ARBA00023106"/>
    </source>
</evidence>
<dbReference type="CDD" id="cd23992">
    <property type="entry name" value="PBP_GOBP"/>
    <property type="match status" value="1"/>
</dbReference>
<keyword evidence="5" id="KW-0813">Transport</keyword>
<keyword evidence="9 14" id="KW-0732">Signal</keyword>
<dbReference type="GO" id="GO:0019236">
    <property type="term" value="P:response to pheromone"/>
    <property type="evidence" value="ECO:0007669"/>
    <property type="project" value="UniProtKB-KW"/>
</dbReference>
<keyword evidence="7" id="KW-0964">Secreted</keyword>
<evidence type="ECO:0000313" key="15">
    <source>
        <dbReference type="EMBL" id="EZA55112.1"/>
    </source>
</evidence>
<dbReference type="GO" id="GO:0035176">
    <property type="term" value="P:social behavior"/>
    <property type="evidence" value="ECO:0007669"/>
    <property type="project" value="InterPro"/>
</dbReference>
<comment type="subcellular location">
    <subcellularLocation>
        <location evidence="1">Secreted</location>
    </subcellularLocation>
</comment>
<keyword evidence="16" id="KW-1185">Reference proteome</keyword>
<dbReference type="Proteomes" id="UP000053097">
    <property type="component" value="Unassembled WGS sequence"/>
</dbReference>
<dbReference type="InterPro" id="IPR006170">
    <property type="entry name" value="PBP/GOBP"/>
</dbReference>
<evidence type="ECO:0000256" key="1">
    <source>
        <dbReference type="ARBA" id="ARBA00004613"/>
    </source>
</evidence>
<evidence type="ECO:0000256" key="14">
    <source>
        <dbReference type="SAM" id="SignalP"/>
    </source>
</evidence>
<reference evidence="15 16" key="1">
    <citation type="journal article" date="2014" name="Curr. Biol.">
        <title>The genome of the clonal raider ant Cerapachys biroi.</title>
        <authorList>
            <person name="Oxley P.R."/>
            <person name="Ji L."/>
            <person name="Fetter-Pruneda I."/>
            <person name="McKenzie S.K."/>
            <person name="Li C."/>
            <person name="Hu H."/>
            <person name="Zhang G."/>
            <person name="Kronauer D.J."/>
        </authorList>
    </citation>
    <scope>NUCLEOTIDE SEQUENCE [LARGE SCALE GENOMIC DNA]</scope>
</reference>
<feature type="signal peptide" evidence="14">
    <location>
        <begin position="1"/>
        <end position="22"/>
    </location>
</feature>